<dbReference type="OrthoDB" id="2686745at2759"/>
<dbReference type="Proteomes" id="UP000799118">
    <property type="component" value="Unassembled WGS sequence"/>
</dbReference>
<sequence>MNHLCTLCQRTTSPSARTSPYPTTNRAQPPRSEASATGQQAENIPASAQQVKQIAKPPGEVNRPHRGGYNLRTTLAWNEEQWAEVQNFVKLIVTEKLNLSKSFTKQQTRDMNDVRQEILLRFPWLSIYSNFWVINDLVRSQLEYEKKRIQRARNAKIAEDLRAQAARAARRAALEAVDLAFSSS</sequence>
<keyword evidence="3" id="KW-1185">Reference proteome</keyword>
<feature type="compositionally biased region" description="Polar residues" evidence="1">
    <location>
        <begin position="8"/>
        <end position="27"/>
    </location>
</feature>
<reference evidence="2" key="1">
    <citation type="journal article" date="2019" name="Environ. Microbiol.">
        <title>Fungal ecological strategies reflected in gene transcription - a case study of two litter decomposers.</title>
        <authorList>
            <person name="Barbi F."/>
            <person name="Kohler A."/>
            <person name="Barry K."/>
            <person name="Baskaran P."/>
            <person name="Daum C."/>
            <person name="Fauchery L."/>
            <person name="Ihrmark K."/>
            <person name="Kuo A."/>
            <person name="LaButti K."/>
            <person name="Lipzen A."/>
            <person name="Morin E."/>
            <person name="Grigoriev I.V."/>
            <person name="Henrissat B."/>
            <person name="Lindahl B."/>
            <person name="Martin F."/>
        </authorList>
    </citation>
    <scope>NUCLEOTIDE SEQUENCE</scope>
    <source>
        <strain evidence="2">JB14</strain>
    </source>
</reference>
<feature type="compositionally biased region" description="Polar residues" evidence="1">
    <location>
        <begin position="34"/>
        <end position="52"/>
    </location>
</feature>
<proteinExistence type="predicted"/>
<gene>
    <name evidence="2" type="ORF">BT96DRAFT_996069</name>
</gene>
<evidence type="ECO:0000256" key="1">
    <source>
        <dbReference type="SAM" id="MobiDB-lite"/>
    </source>
</evidence>
<protein>
    <submittedName>
        <fullName evidence="2">Uncharacterized protein</fullName>
    </submittedName>
</protein>
<dbReference type="AlphaFoldDB" id="A0A6A4HJ24"/>
<dbReference type="EMBL" id="ML769502">
    <property type="protein sequence ID" value="KAE9397104.1"/>
    <property type="molecule type" value="Genomic_DNA"/>
</dbReference>
<name>A0A6A4HJ24_9AGAR</name>
<organism evidence="2 3">
    <name type="scientific">Gymnopus androsaceus JB14</name>
    <dbReference type="NCBI Taxonomy" id="1447944"/>
    <lineage>
        <taxon>Eukaryota</taxon>
        <taxon>Fungi</taxon>
        <taxon>Dikarya</taxon>
        <taxon>Basidiomycota</taxon>
        <taxon>Agaricomycotina</taxon>
        <taxon>Agaricomycetes</taxon>
        <taxon>Agaricomycetidae</taxon>
        <taxon>Agaricales</taxon>
        <taxon>Marasmiineae</taxon>
        <taxon>Omphalotaceae</taxon>
        <taxon>Gymnopus</taxon>
    </lineage>
</organism>
<evidence type="ECO:0000313" key="3">
    <source>
        <dbReference type="Proteomes" id="UP000799118"/>
    </source>
</evidence>
<evidence type="ECO:0000313" key="2">
    <source>
        <dbReference type="EMBL" id="KAE9397104.1"/>
    </source>
</evidence>
<accession>A0A6A4HJ24</accession>
<feature type="region of interest" description="Disordered" evidence="1">
    <location>
        <begin position="1"/>
        <end position="66"/>
    </location>
</feature>